<evidence type="ECO:0000256" key="1">
    <source>
        <dbReference type="SAM" id="MobiDB-lite"/>
    </source>
</evidence>
<keyword evidence="3" id="KW-1185">Reference proteome</keyword>
<gene>
    <name evidence="2" type="ORF">OXX778_LOCUS20257</name>
</gene>
<evidence type="ECO:0000313" key="3">
    <source>
        <dbReference type="Proteomes" id="UP000663879"/>
    </source>
</evidence>
<proteinExistence type="predicted"/>
<reference evidence="2" key="1">
    <citation type="submission" date="2021-02" db="EMBL/GenBank/DDBJ databases">
        <authorList>
            <person name="Nowell W R."/>
        </authorList>
    </citation>
    <scope>NUCLEOTIDE SEQUENCE</scope>
    <source>
        <strain evidence="2">Ploen Becks lab</strain>
    </source>
</reference>
<comment type="caution">
    <text evidence="2">The sequence shown here is derived from an EMBL/GenBank/DDBJ whole genome shotgun (WGS) entry which is preliminary data.</text>
</comment>
<protein>
    <submittedName>
        <fullName evidence="2">Uncharacterized protein</fullName>
    </submittedName>
</protein>
<feature type="compositionally biased region" description="Polar residues" evidence="1">
    <location>
        <begin position="62"/>
        <end position="73"/>
    </location>
</feature>
<evidence type="ECO:0000313" key="2">
    <source>
        <dbReference type="EMBL" id="CAF1082488.1"/>
    </source>
</evidence>
<organism evidence="2 3">
    <name type="scientific">Brachionus calyciflorus</name>
    <dbReference type="NCBI Taxonomy" id="104777"/>
    <lineage>
        <taxon>Eukaryota</taxon>
        <taxon>Metazoa</taxon>
        <taxon>Spiralia</taxon>
        <taxon>Gnathifera</taxon>
        <taxon>Rotifera</taxon>
        <taxon>Eurotatoria</taxon>
        <taxon>Monogononta</taxon>
        <taxon>Pseudotrocha</taxon>
        <taxon>Ploima</taxon>
        <taxon>Brachionidae</taxon>
        <taxon>Brachionus</taxon>
    </lineage>
</organism>
<dbReference type="AlphaFoldDB" id="A0A814MSC2"/>
<accession>A0A814MSC2</accession>
<name>A0A814MSC2_9BILA</name>
<sequence>MSTVKFEYVLSNQFKAENDDDNNVVKDGYEVLSEGFLFSRNKKNKLSNRWVLCYSIVYPKSLNGNDSNESYSGNEELVASSDEEDTLEI</sequence>
<dbReference type="Proteomes" id="UP000663879">
    <property type="component" value="Unassembled WGS sequence"/>
</dbReference>
<dbReference type="OrthoDB" id="10158035at2759"/>
<dbReference type="EMBL" id="CAJNOC010006649">
    <property type="protein sequence ID" value="CAF1082488.1"/>
    <property type="molecule type" value="Genomic_DNA"/>
</dbReference>
<feature type="region of interest" description="Disordered" evidence="1">
    <location>
        <begin position="62"/>
        <end position="89"/>
    </location>
</feature>